<dbReference type="Proteomes" id="UP000680038">
    <property type="component" value="Unassembled WGS sequence"/>
</dbReference>
<dbReference type="InterPro" id="IPR022998">
    <property type="entry name" value="ThiamineP_synth_TenI"/>
</dbReference>
<dbReference type="GO" id="GO:0004789">
    <property type="term" value="F:thiamine-phosphate diphosphorylase activity"/>
    <property type="evidence" value="ECO:0007669"/>
    <property type="project" value="UniProtKB-EC"/>
</dbReference>
<evidence type="ECO:0000256" key="1">
    <source>
        <dbReference type="ARBA" id="ARBA00004948"/>
    </source>
</evidence>
<protein>
    <submittedName>
        <fullName evidence="4">Thiamine-phosphate synthase</fullName>
        <ecNumber evidence="4">2.5.1.3</ecNumber>
    </submittedName>
</protein>
<comment type="pathway">
    <text evidence="1">Cofactor biosynthesis; thiamine diphosphate biosynthesis.</text>
</comment>
<keyword evidence="5" id="KW-1185">Reference proteome</keyword>
<evidence type="ECO:0000256" key="2">
    <source>
        <dbReference type="ARBA" id="ARBA00022977"/>
    </source>
</evidence>
<dbReference type="EMBL" id="CAJRAF010000001">
    <property type="protein sequence ID" value="CAG4994288.1"/>
    <property type="molecule type" value="Genomic_DNA"/>
</dbReference>
<name>A0A916N3B4_9BACT</name>
<dbReference type="PANTHER" id="PTHR20857:SF15">
    <property type="entry name" value="THIAMINE-PHOSPHATE SYNTHASE"/>
    <property type="match status" value="1"/>
</dbReference>
<gene>
    <name evidence="4" type="primary">thiE_1</name>
    <name evidence="4" type="ORF">DYBT9275_01360</name>
</gene>
<dbReference type="CDD" id="cd00564">
    <property type="entry name" value="TMP_TenI"/>
    <property type="match status" value="1"/>
</dbReference>
<evidence type="ECO:0000259" key="3">
    <source>
        <dbReference type="Pfam" id="PF02581"/>
    </source>
</evidence>
<dbReference type="InterPro" id="IPR013785">
    <property type="entry name" value="Aldolase_TIM"/>
</dbReference>
<dbReference type="Gene3D" id="3.20.20.70">
    <property type="entry name" value="Aldolase class I"/>
    <property type="match status" value="1"/>
</dbReference>
<dbReference type="GO" id="GO:0009228">
    <property type="term" value="P:thiamine biosynthetic process"/>
    <property type="evidence" value="ECO:0007669"/>
    <property type="project" value="UniProtKB-KW"/>
</dbReference>
<dbReference type="InterPro" id="IPR036206">
    <property type="entry name" value="ThiamineP_synth_sf"/>
</dbReference>
<accession>A0A916N3B4</accession>
<sequence>MILEKASLAKNLCDSYGAKLIINDYPEVARDTGAFGVHLGLEDLPIQTARQMGGNMIIGGTANTLQDVLQRVQEGADYVGLGPYRFTNTKQNLSPVLGADGYRAILETIHQMNISIPVIAIGGITDEDITGLLSAGVHGVAMSAAITHSPDRKQFVTQLYKTLC</sequence>
<dbReference type="SUPFAM" id="SSF51391">
    <property type="entry name" value="Thiamin phosphate synthase"/>
    <property type="match status" value="1"/>
</dbReference>
<proteinExistence type="predicted"/>
<dbReference type="EC" id="2.5.1.3" evidence="4"/>
<reference evidence="4" key="1">
    <citation type="submission" date="2021-04" db="EMBL/GenBank/DDBJ databases">
        <authorList>
            <person name="Rodrigo-Torres L."/>
            <person name="Arahal R. D."/>
            <person name="Lucena T."/>
        </authorList>
    </citation>
    <scope>NUCLEOTIDE SEQUENCE</scope>
    <source>
        <strain evidence="4">CECT 9275</strain>
    </source>
</reference>
<feature type="domain" description="Thiamine phosphate synthase/TenI" evidence="3">
    <location>
        <begin position="3"/>
        <end position="146"/>
    </location>
</feature>
<dbReference type="GO" id="GO:0005737">
    <property type="term" value="C:cytoplasm"/>
    <property type="evidence" value="ECO:0007669"/>
    <property type="project" value="TreeGrafter"/>
</dbReference>
<comment type="caution">
    <text evidence="4">The sequence shown here is derived from an EMBL/GenBank/DDBJ whole genome shotgun (WGS) entry which is preliminary data.</text>
</comment>
<keyword evidence="4" id="KW-0808">Transferase</keyword>
<dbReference type="Pfam" id="PF02581">
    <property type="entry name" value="TMP-TENI"/>
    <property type="match status" value="1"/>
</dbReference>
<evidence type="ECO:0000313" key="5">
    <source>
        <dbReference type="Proteomes" id="UP000680038"/>
    </source>
</evidence>
<organism evidence="4 5">
    <name type="scientific">Dyadobacter helix</name>
    <dbReference type="NCBI Taxonomy" id="2822344"/>
    <lineage>
        <taxon>Bacteria</taxon>
        <taxon>Pseudomonadati</taxon>
        <taxon>Bacteroidota</taxon>
        <taxon>Cytophagia</taxon>
        <taxon>Cytophagales</taxon>
        <taxon>Spirosomataceae</taxon>
        <taxon>Dyadobacter</taxon>
    </lineage>
</organism>
<keyword evidence="2" id="KW-0784">Thiamine biosynthesis</keyword>
<dbReference type="AlphaFoldDB" id="A0A916N3B4"/>
<dbReference type="PANTHER" id="PTHR20857">
    <property type="entry name" value="THIAMINE-PHOSPHATE PYROPHOSPHORYLASE"/>
    <property type="match status" value="1"/>
</dbReference>
<evidence type="ECO:0000313" key="4">
    <source>
        <dbReference type="EMBL" id="CAG4994288.1"/>
    </source>
</evidence>